<dbReference type="VEuPathDB" id="MicrosporidiaDB:SLOPH_2405"/>
<organism evidence="11 12">
    <name type="scientific">Spraguea lophii (strain 42_110)</name>
    <name type="common">Microsporidian parasite</name>
    <dbReference type="NCBI Taxonomy" id="1358809"/>
    <lineage>
        <taxon>Eukaryota</taxon>
        <taxon>Fungi</taxon>
        <taxon>Fungi incertae sedis</taxon>
        <taxon>Microsporidia</taxon>
        <taxon>Spragueidae</taxon>
        <taxon>Spraguea</taxon>
    </lineage>
</organism>
<comment type="catalytic activity">
    <reaction evidence="8 9">
        <text>guanosine(26) in tRNA + 2 S-adenosyl-L-methionine = N(2)-dimethylguanosine(26) in tRNA + 2 S-adenosyl-L-homocysteine + 2 H(+)</text>
        <dbReference type="Rhea" id="RHEA:43140"/>
        <dbReference type="Rhea" id="RHEA-COMP:10359"/>
        <dbReference type="Rhea" id="RHEA-COMP:10360"/>
        <dbReference type="ChEBI" id="CHEBI:15378"/>
        <dbReference type="ChEBI" id="CHEBI:57856"/>
        <dbReference type="ChEBI" id="CHEBI:59789"/>
        <dbReference type="ChEBI" id="CHEBI:74269"/>
        <dbReference type="ChEBI" id="CHEBI:74513"/>
        <dbReference type="EC" id="2.1.1.216"/>
    </reaction>
</comment>
<keyword evidence="6 9" id="KW-0694">RNA-binding</keyword>
<gene>
    <name evidence="11" type="ORF">SLOPH_2405</name>
</gene>
<dbReference type="HOGENOM" id="CLU_010862_5_0_1"/>
<feature type="region of interest" description="Disordered" evidence="10">
    <location>
        <begin position="264"/>
        <end position="284"/>
    </location>
</feature>
<dbReference type="SUPFAM" id="SSF53335">
    <property type="entry name" value="S-adenosyl-L-methionine-dependent methyltransferases"/>
    <property type="match status" value="1"/>
</dbReference>
<dbReference type="FunCoup" id="S7W9M9">
    <property type="interactions" value="314"/>
</dbReference>
<keyword evidence="3 9" id="KW-0808">Transferase</keyword>
<evidence type="ECO:0000256" key="9">
    <source>
        <dbReference type="PROSITE-ProRule" id="PRU00958"/>
    </source>
</evidence>
<evidence type="ECO:0000313" key="12">
    <source>
        <dbReference type="Proteomes" id="UP000014978"/>
    </source>
</evidence>
<protein>
    <recommendedName>
        <fullName evidence="7 9">tRNA (guanine(26)-N(2))-dimethyltransferase</fullName>
        <ecNumber evidence="7 9">2.1.1.216</ecNumber>
    </recommendedName>
</protein>
<sequence length="480" mass="55084">MVEEKNQKEHTASNTEEESNKENILKVEDVYLTQSDSVFYNPAQQFNRELSLHVISEYIKDKPNPKLFEAMSATGIRSIKYLKELPKLSVHLNDISKEAIKNINQNLSLNDISKERYKITNKNCNDVMNSSPNQFDVIDIDPYGSSVPFISSALTGIKHKGLLCLTFTDLAVLCSKKERCFTKYNSLTVKDPDHNEVAIRIAIQAVEKEALKLDYHIEPVLSVAIDFYLRTFVIVHKRKKIRNNLNMFYKCICGYKKINITKNRHKNRNKKNEKNTNDLLKEDNNPKENILFPLVNKISNIHSDRDNNKNTLMPSIKCFSCNTQPILCGPFWSTGYNDKELIKNILLNYNVSDRVKGMLLLISSELDTFLSFSIPDICSTLKQNCIPLKSILSALSNLGYNISLTHTSLNTIKSNAPLSLVYNIILNYFYLKNNKDSEEDSKRLEAIEEIFNTNNDVENLLNKNYYRKLALSKQGPLSKK</sequence>
<dbReference type="InterPro" id="IPR029063">
    <property type="entry name" value="SAM-dependent_MTases_sf"/>
</dbReference>
<accession>S7W9M9</accession>
<dbReference type="PANTHER" id="PTHR10631">
    <property type="entry name" value="N 2 ,N 2 -DIMETHYLGUANOSINE TRNA METHYLTRANSFERASE"/>
    <property type="match status" value="1"/>
</dbReference>
<evidence type="ECO:0000256" key="6">
    <source>
        <dbReference type="ARBA" id="ARBA00022884"/>
    </source>
</evidence>
<dbReference type="GO" id="GO:0005634">
    <property type="term" value="C:nucleus"/>
    <property type="evidence" value="ECO:0007669"/>
    <property type="project" value="TreeGrafter"/>
</dbReference>
<dbReference type="InParanoid" id="S7W9M9"/>
<feature type="compositionally biased region" description="Basic and acidic residues" evidence="10">
    <location>
        <begin position="1"/>
        <end position="11"/>
    </location>
</feature>
<evidence type="ECO:0000256" key="1">
    <source>
        <dbReference type="ARBA" id="ARBA00022555"/>
    </source>
</evidence>
<dbReference type="InterPro" id="IPR042296">
    <property type="entry name" value="tRNA_met_Trm1_C"/>
</dbReference>
<dbReference type="GO" id="GO:0000049">
    <property type="term" value="F:tRNA binding"/>
    <property type="evidence" value="ECO:0007669"/>
    <property type="project" value="UniProtKB-UniRule"/>
</dbReference>
<dbReference type="Proteomes" id="UP000014978">
    <property type="component" value="Unassembled WGS sequence"/>
</dbReference>
<proteinExistence type="inferred from homology"/>
<evidence type="ECO:0000256" key="4">
    <source>
        <dbReference type="ARBA" id="ARBA00022691"/>
    </source>
</evidence>
<dbReference type="GO" id="GO:0002940">
    <property type="term" value="P:tRNA N2-guanine methylation"/>
    <property type="evidence" value="ECO:0007669"/>
    <property type="project" value="TreeGrafter"/>
</dbReference>
<dbReference type="OMA" id="VFYNPVM"/>
<dbReference type="Pfam" id="PF02005">
    <property type="entry name" value="TRM"/>
    <property type="match status" value="1"/>
</dbReference>
<evidence type="ECO:0000256" key="10">
    <source>
        <dbReference type="SAM" id="MobiDB-lite"/>
    </source>
</evidence>
<name>S7W9M9_SPRLO</name>
<keyword evidence="2 9" id="KW-0489">Methyltransferase</keyword>
<evidence type="ECO:0000256" key="5">
    <source>
        <dbReference type="ARBA" id="ARBA00022694"/>
    </source>
</evidence>
<dbReference type="FunFam" id="3.30.56.70:FF:000001">
    <property type="entry name" value="tRNA (guanine(26)-N(2))-dimethyltransferase"/>
    <property type="match status" value="1"/>
</dbReference>
<dbReference type="EMBL" id="ATCN01000178">
    <property type="protein sequence ID" value="EPR79620.1"/>
    <property type="molecule type" value="Genomic_DNA"/>
</dbReference>
<reference evidence="12" key="1">
    <citation type="journal article" date="2013" name="PLoS Genet.">
        <title>The genome of Spraguea lophii and the basis of host-microsporidian interactions.</title>
        <authorList>
            <person name="Campbell S.E."/>
            <person name="Williams T.A."/>
            <person name="Yousuf A."/>
            <person name="Soanes D.M."/>
            <person name="Paszkiewicz K.H."/>
            <person name="Williams B.A.P."/>
        </authorList>
    </citation>
    <scope>NUCLEOTIDE SEQUENCE [LARGE SCALE GENOMIC DNA]</scope>
    <source>
        <strain evidence="12">42_110</strain>
    </source>
</reference>
<evidence type="ECO:0000256" key="7">
    <source>
        <dbReference type="ARBA" id="ARBA00039099"/>
    </source>
</evidence>
<dbReference type="PROSITE" id="PS51626">
    <property type="entry name" value="SAM_MT_TRM1"/>
    <property type="match status" value="1"/>
</dbReference>
<keyword evidence="12" id="KW-1185">Reference proteome</keyword>
<dbReference type="OrthoDB" id="6349953at2759"/>
<dbReference type="Gene3D" id="3.40.50.150">
    <property type="entry name" value="Vaccinia Virus protein VP39"/>
    <property type="match status" value="1"/>
</dbReference>
<dbReference type="InterPro" id="IPR002905">
    <property type="entry name" value="Trm1"/>
</dbReference>
<feature type="compositionally biased region" description="Basic and acidic residues" evidence="10">
    <location>
        <begin position="270"/>
        <end position="284"/>
    </location>
</feature>
<dbReference type="PANTHER" id="PTHR10631:SF3">
    <property type="entry name" value="TRNA (GUANINE(26)-N(2))-DIMETHYLTRANSFERASE"/>
    <property type="match status" value="1"/>
</dbReference>
<evidence type="ECO:0000256" key="2">
    <source>
        <dbReference type="ARBA" id="ARBA00022603"/>
    </source>
</evidence>
<evidence type="ECO:0000256" key="8">
    <source>
        <dbReference type="ARBA" id="ARBA00051897"/>
    </source>
</evidence>
<keyword evidence="1 9" id="KW-0820">tRNA-binding</keyword>
<dbReference type="Gene3D" id="3.30.56.70">
    <property type="entry name" value="N2,N2-dimethylguanosine tRNA methyltransferase, C-terminal domain"/>
    <property type="match status" value="1"/>
</dbReference>
<feature type="region of interest" description="Disordered" evidence="10">
    <location>
        <begin position="1"/>
        <end position="20"/>
    </location>
</feature>
<keyword evidence="4 9" id="KW-0949">S-adenosyl-L-methionine</keyword>
<dbReference type="EC" id="2.1.1.216" evidence="7 9"/>
<keyword evidence="5 9" id="KW-0819">tRNA processing</keyword>
<comment type="similarity">
    <text evidence="9">Belongs to the class I-like SAM-binding methyltransferase superfamily. Trm1 family.</text>
</comment>
<comment type="caution">
    <text evidence="11">The sequence shown here is derived from an EMBL/GenBank/DDBJ whole genome shotgun (WGS) entry which is preliminary data.</text>
</comment>
<evidence type="ECO:0000313" key="11">
    <source>
        <dbReference type="EMBL" id="EPR79620.1"/>
    </source>
</evidence>
<dbReference type="STRING" id="1358809.S7W9M9"/>
<dbReference type="GO" id="GO:0160104">
    <property type="term" value="F:tRNA (guanine(26)-N2)-dimethyltransferase activity"/>
    <property type="evidence" value="ECO:0007669"/>
    <property type="project" value="UniProtKB-UniRule"/>
</dbReference>
<evidence type="ECO:0000256" key="3">
    <source>
        <dbReference type="ARBA" id="ARBA00022679"/>
    </source>
</evidence>
<dbReference type="AlphaFoldDB" id="S7W9M9"/>